<dbReference type="InterPro" id="IPR050392">
    <property type="entry name" value="Collagen/C1q_domain"/>
</dbReference>
<evidence type="ECO:0000256" key="2">
    <source>
        <dbReference type="ARBA" id="ARBA00022525"/>
    </source>
</evidence>
<dbReference type="PROSITE" id="PS50871">
    <property type="entry name" value="C1Q"/>
    <property type="match status" value="1"/>
</dbReference>
<feature type="compositionally biased region" description="Basic and acidic residues" evidence="6">
    <location>
        <begin position="45"/>
        <end position="55"/>
    </location>
</feature>
<feature type="compositionally biased region" description="Low complexity" evidence="6">
    <location>
        <begin position="108"/>
        <end position="121"/>
    </location>
</feature>
<feature type="compositionally biased region" description="Basic and acidic residues" evidence="6">
    <location>
        <begin position="178"/>
        <end position="195"/>
    </location>
</feature>
<dbReference type="Gene3D" id="2.60.120.40">
    <property type="match status" value="1"/>
</dbReference>
<dbReference type="Pfam" id="PF01391">
    <property type="entry name" value="Collagen"/>
    <property type="match status" value="1"/>
</dbReference>
<dbReference type="PANTHER" id="PTHR15427">
    <property type="entry name" value="EMILIN ELASTIN MICROFIBRIL INTERFACE-LOCATED PROTEIN ELASTIN MICROFIBRIL INTERFACER"/>
    <property type="match status" value="1"/>
</dbReference>
<dbReference type="GO" id="GO:0005581">
    <property type="term" value="C:collagen trimer"/>
    <property type="evidence" value="ECO:0007669"/>
    <property type="project" value="UniProtKB-KW"/>
</dbReference>
<evidence type="ECO:0000256" key="3">
    <source>
        <dbReference type="ARBA" id="ARBA00022530"/>
    </source>
</evidence>
<organism evidence="9 10">
    <name type="scientific">Cyclopterus lumpus</name>
    <name type="common">Lumpsucker</name>
    <dbReference type="NCBI Taxonomy" id="8103"/>
    <lineage>
        <taxon>Eukaryota</taxon>
        <taxon>Metazoa</taxon>
        <taxon>Chordata</taxon>
        <taxon>Craniata</taxon>
        <taxon>Vertebrata</taxon>
        <taxon>Euteleostomi</taxon>
        <taxon>Actinopterygii</taxon>
        <taxon>Neopterygii</taxon>
        <taxon>Teleostei</taxon>
        <taxon>Neoteleostei</taxon>
        <taxon>Acanthomorphata</taxon>
        <taxon>Eupercaria</taxon>
        <taxon>Perciformes</taxon>
        <taxon>Cottioidei</taxon>
        <taxon>Cottales</taxon>
        <taxon>Cyclopteridae</taxon>
        <taxon>Cyclopterus</taxon>
    </lineage>
</organism>
<sequence>PSCPKFLQLMFYLVGVLFEEVQDKGCVCGHPGIPGDPGHNGTPGRDGRDGLRGDKGQVGPVGSAGNDGHKADKGELGAVGPAGLKGKRGDNGERGPPGKMGPQGVQGPLGLKGSKGELGLPGPQGPKGDLGPLGPEGSKGEIGFQGDRGIQGPFGPPGRTGSKGELGVPGHKGNIGYRGERGTQGEQGGKGEKGDAPVISKSAFSVGLTAQSKLPAVNAPIRFDKIIYNGQNHYNPQTGRFTCSAAGAYFFTYYITVFARNVKVALLKNGAKIIHTTDNYQSSEDQAAGGAVLHLDVGDKVWLQVAGGELFNGLFADEDDDTTFSGFLIFGT</sequence>
<evidence type="ECO:0000256" key="4">
    <source>
        <dbReference type="ARBA" id="ARBA00022729"/>
    </source>
</evidence>
<feature type="chain" id="PRO_5033981043" evidence="7">
    <location>
        <begin position="19"/>
        <end position="332"/>
    </location>
</feature>
<keyword evidence="2" id="KW-0964">Secreted</keyword>
<evidence type="ECO:0000259" key="8">
    <source>
        <dbReference type="PROSITE" id="PS50871"/>
    </source>
</evidence>
<dbReference type="SMART" id="SM00110">
    <property type="entry name" value="C1Q"/>
    <property type="match status" value="1"/>
</dbReference>
<dbReference type="InterPro" id="IPR001073">
    <property type="entry name" value="C1q_dom"/>
</dbReference>
<dbReference type="Ensembl" id="ENSCLMT00005049811.1">
    <property type="protein sequence ID" value="ENSCLMP00005048171.1"/>
    <property type="gene ID" value="ENSCLMG00005022049.1"/>
</dbReference>
<dbReference type="SUPFAM" id="SSF49842">
    <property type="entry name" value="TNF-like"/>
    <property type="match status" value="1"/>
</dbReference>
<dbReference type="Proteomes" id="UP000694565">
    <property type="component" value="Unplaced"/>
</dbReference>
<dbReference type="InterPro" id="IPR008983">
    <property type="entry name" value="Tumour_necrosis_fac-like_dom"/>
</dbReference>
<name>A0A8C3AZB6_CYCLU</name>
<evidence type="ECO:0000256" key="7">
    <source>
        <dbReference type="SAM" id="SignalP"/>
    </source>
</evidence>
<reference evidence="9" key="2">
    <citation type="submission" date="2025-09" db="UniProtKB">
        <authorList>
            <consortium name="Ensembl"/>
        </authorList>
    </citation>
    <scope>IDENTIFICATION</scope>
</reference>
<evidence type="ECO:0000313" key="9">
    <source>
        <dbReference type="Ensembl" id="ENSCLMP00005048171.1"/>
    </source>
</evidence>
<feature type="domain" description="C1q" evidence="8">
    <location>
        <begin position="197"/>
        <end position="332"/>
    </location>
</feature>
<protein>
    <submittedName>
        <fullName evidence="9">C1q and TNF related 9</fullName>
    </submittedName>
</protein>
<keyword evidence="4 7" id="KW-0732">Signal</keyword>
<feature type="region of interest" description="Disordered" evidence="6">
    <location>
        <begin position="31"/>
        <end position="196"/>
    </location>
</feature>
<feature type="signal peptide" evidence="7">
    <location>
        <begin position="1"/>
        <end position="18"/>
    </location>
</feature>
<comment type="subcellular location">
    <subcellularLocation>
        <location evidence="1">Secreted</location>
        <location evidence="1">Extracellular space</location>
        <location evidence="1">Extracellular matrix</location>
    </subcellularLocation>
</comment>
<proteinExistence type="predicted"/>
<keyword evidence="5" id="KW-0176">Collagen</keyword>
<dbReference type="FunFam" id="2.60.120.40:FF:000001">
    <property type="entry name" value="Complement C1q B chain"/>
    <property type="match status" value="1"/>
</dbReference>
<evidence type="ECO:0000256" key="6">
    <source>
        <dbReference type="SAM" id="MobiDB-lite"/>
    </source>
</evidence>
<dbReference type="PRINTS" id="PR00007">
    <property type="entry name" value="COMPLEMNTC1Q"/>
</dbReference>
<evidence type="ECO:0000313" key="10">
    <source>
        <dbReference type="Proteomes" id="UP000694565"/>
    </source>
</evidence>
<accession>A0A8C3AZB6</accession>
<dbReference type="AlphaFoldDB" id="A0A8C3AZB6"/>
<keyword evidence="10" id="KW-1185">Reference proteome</keyword>
<evidence type="ECO:0000256" key="1">
    <source>
        <dbReference type="ARBA" id="ARBA00004498"/>
    </source>
</evidence>
<dbReference type="InterPro" id="IPR008160">
    <property type="entry name" value="Collagen"/>
</dbReference>
<reference evidence="9" key="1">
    <citation type="submission" date="2025-08" db="UniProtKB">
        <authorList>
            <consortium name="Ensembl"/>
        </authorList>
    </citation>
    <scope>IDENTIFICATION</scope>
</reference>
<gene>
    <name evidence="9" type="primary">c1qtnf9</name>
</gene>
<evidence type="ECO:0000256" key="5">
    <source>
        <dbReference type="ARBA" id="ARBA00023119"/>
    </source>
</evidence>
<dbReference type="Pfam" id="PF00386">
    <property type="entry name" value="C1q"/>
    <property type="match status" value="1"/>
</dbReference>
<dbReference type="GeneTree" id="ENSGT00940000154936"/>
<dbReference type="PANTHER" id="PTHR15427:SF21">
    <property type="entry name" value="COMPLEMENT C1Q AND TUMOR NECROSIS FACTOR-RELATED PROTEIN 9A"/>
    <property type="match status" value="1"/>
</dbReference>
<keyword evidence="3" id="KW-0272">Extracellular matrix</keyword>